<evidence type="ECO:0000313" key="3">
    <source>
        <dbReference type="Proteomes" id="UP000245910"/>
    </source>
</evidence>
<evidence type="ECO:0000313" key="2">
    <source>
        <dbReference type="EMBL" id="CEI65452.1"/>
    </source>
</evidence>
<accession>A0A2L2T3X0</accession>
<dbReference type="Proteomes" id="UP000245910">
    <property type="component" value="Chromosome I"/>
</dbReference>
<name>A0A2L2T3X0_9HYPO</name>
<organism evidence="2 3">
    <name type="scientific">Fusarium venenatum</name>
    <dbReference type="NCBI Taxonomy" id="56646"/>
    <lineage>
        <taxon>Eukaryota</taxon>
        <taxon>Fungi</taxon>
        <taxon>Dikarya</taxon>
        <taxon>Ascomycota</taxon>
        <taxon>Pezizomycotina</taxon>
        <taxon>Sordariomycetes</taxon>
        <taxon>Hypocreomycetidae</taxon>
        <taxon>Hypocreales</taxon>
        <taxon>Nectriaceae</taxon>
        <taxon>Fusarium</taxon>
    </lineage>
</organism>
<dbReference type="AlphaFoldDB" id="A0A2L2T3X0"/>
<evidence type="ECO:0000256" key="1">
    <source>
        <dbReference type="SAM" id="MobiDB-lite"/>
    </source>
</evidence>
<reference evidence="3" key="1">
    <citation type="submission" date="2014-10" db="EMBL/GenBank/DDBJ databases">
        <authorList>
            <person name="King R."/>
        </authorList>
    </citation>
    <scope>NUCLEOTIDE SEQUENCE [LARGE SCALE GENOMIC DNA]</scope>
    <source>
        <strain evidence="3">A3/5</strain>
    </source>
</reference>
<dbReference type="EMBL" id="LN649229">
    <property type="protein sequence ID" value="CEI65452.1"/>
    <property type="molecule type" value="Genomic_DNA"/>
</dbReference>
<proteinExistence type="predicted"/>
<sequence length="108" mass="12073">MRQAVAGMTANRDEMSSSEYQHSSFTITSGNLEEVFFESKPSFLSHLSFSKTWRHSKPCCSGCDIPSLFSLTSCGSPASYRIYFGSCSSELRAKSQSYHHRTTESITH</sequence>
<keyword evidence="3" id="KW-1185">Reference proteome</keyword>
<protein>
    <submittedName>
        <fullName evidence="2">Uncharacterized protein</fullName>
    </submittedName>
</protein>
<feature type="region of interest" description="Disordered" evidence="1">
    <location>
        <begin position="1"/>
        <end position="20"/>
    </location>
</feature>